<feature type="transmembrane region" description="Helical" evidence="1">
    <location>
        <begin position="195"/>
        <end position="224"/>
    </location>
</feature>
<gene>
    <name evidence="2" type="ORF">EHV08_03445</name>
</gene>
<dbReference type="OrthoDB" id="1116060at2"/>
<feature type="transmembrane region" description="Helical" evidence="1">
    <location>
        <begin position="288"/>
        <end position="310"/>
    </location>
</feature>
<dbReference type="Proteomes" id="UP000278983">
    <property type="component" value="Unassembled WGS sequence"/>
</dbReference>
<name>A0A3S0RA30_9BACT</name>
<keyword evidence="1" id="KW-0812">Transmembrane</keyword>
<reference evidence="2 3" key="1">
    <citation type="submission" date="2018-12" db="EMBL/GenBank/DDBJ databases">
        <title>Genome sequencing of Prevotella sp. KCOM 3155 (= JS262).</title>
        <authorList>
            <person name="Kook J.-K."/>
            <person name="Park S.-N."/>
            <person name="Lim Y.K."/>
        </authorList>
    </citation>
    <scope>NUCLEOTIDE SEQUENCE [LARGE SCALE GENOMIC DNA]</scope>
    <source>
        <strain evidence="2 3">KCOM 3155</strain>
    </source>
</reference>
<dbReference type="EMBL" id="RYYU01000001">
    <property type="protein sequence ID" value="RUL58916.1"/>
    <property type="molecule type" value="Genomic_DNA"/>
</dbReference>
<accession>A0A3S0RA30</accession>
<proteinExistence type="predicted"/>
<dbReference type="AlphaFoldDB" id="A0A3S0RA30"/>
<feature type="transmembrane region" description="Helical" evidence="1">
    <location>
        <begin position="261"/>
        <end position="281"/>
    </location>
</feature>
<evidence type="ECO:0000313" key="2">
    <source>
        <dbReference type="EMBL" id="RUL58916.1"/>
    </source>
</evidence>
<feature type="transmembrane region" description="Helical" evidence="1">
    <location>
        <begin position="114"/>
        <end position="143"/>
    </location>
</feature>
<feature type="transmembrane region" description="Helical" evidence="1">
    <location>
        <begin position="36"/>
        <end position="52"/>
    </location>
</feature>
<feature type="transmembrane region" description="Helical" evidence="1">
    <location>
        <begin position="12"/>
        <end position="30"/>
    </location>
</feature>
<evidence type="ECO:0000313" key="3">
    <source>
        <dbReference type="Proteomes" id="UP000278983"/>
    </source>
</evidence>
<keyword evidence="1" id="KW-1133">Transmembrane helix</keyword>
<feature type="transmembrane region" description="Helical" evidence="1">
    <location>
        <begin position="236"/>
        <end position="255"/>
    </location>
</feature>
<comment type="caution">
    <text evidence="2">The sequence shown here is derived from an EMBL/GenBank/DDBJ whole genome shotgun (WGS) entry which is preliminary data.</text>
</comment>
<organism evidence="2 3">
    <name type="scientific">Prevotella koreensis</name>
    <dbReference type="NCBI Taxonomy" id="2490854"/>
    <lineage>
        <taxon>Bacteria</taxon>
        <taxon>Pseudomonadati</taxon>
        <taxon>Bacteroidota</taxon>
        <taxon>Bacteroidia</taxon>
        <taxon>Bacteroidales</taxon>
        <taxon>Prevotellaceae</taxon>
        <taxon>Prevotella</taxon>
    </lineage>
</organism>
<keyword evidence="1" id="KW-0472">Membrane</keyword>
<evidence type="ECO:0000256" key="1">
    <source>
        <dbReference type="SAM" id="Phobius"/>
    </source>
</evidence>
<sequence length="316" mass="36276">MIKRLQNKIAESRLALPVTSVIAIVLWFVYGLVQQNLWLSSICFAVTTYLMVELNNSNSLIRIYSRMVSCSFMFMICSSVYLFSSLKGGIIEVCTALFYILFLKSFQNRNAMVWVFYAFLCVGISSILFVQTLFYVPLLWIMLATNMTALNWRTFFASLFGLILPYWFMAGYYAYLGDFSEPINHIISIAEFGSIANIFCLNAYNIITFTFVMICAAIGTVHFLRNSNWDKIRTRMIFEMFITINTATITFIILQPQHFDFLIRIAIINTSPLIAHFISLTHTRLTNIATLLLMATAILIPVLTYFLGLWTPLLTF</sequence>
<feature type="transmembrane region" description="Helical" evidence="1">
    <location>
        <begin position="72"/>
        <end position="102"/>
    </location>
</feature>
<protein>
    <submittedName>
        <fullName evidence="2">Uncharacterized protein</fullName>
    </submittedName>
</protein>
<dbReference type="RefSeq" id="WP_126678005.1">
    <property type="nucleotide sequence ID" value="NZ_RYYU01000001.1"/>
</dbReference>
<keyword evidence="3" id="KW-1185">Reference proteome</keyword>
<feature type="transmembrane region" description="Helical" evidence="1">
    <location>
        <begin position="155"/>
        <end position="175"/>
    </location>
</feature>